<dbReference type="EMBL" id="VSRR010133643">
    <property type="protein sequence ID" value="MPD02898.1"/>
    <property type="molecule type" value="Genomic_DNA"/>
</dbReference>
<proteinExistence type="predicted"/>
<protein>
    <submittedName>
        <fullName evidence="1">Uncharacterized protein</fullName>
    </submittedName>
</protein>
<keyword evidence="2" id="KW-1185">Reference proteome</keyword>
<gene>
    <name evidence="1" type="ORF">E2C01_098507</name>
</gene>
<accession>A0A5B7KC95</accession>
<organism evidence="1 2">
    <name type="scientific">Portunus trituberculatus</name>
    <name type="common">Swimming crab</name>
    <name type="synonym">Neptunus trituberculatus</name>
    <dbReference type="NCBI Taxonomy" id="210409"/>
    <lineage>
        <taxon>Eukaryota</taxon>
        <taxon>Metazoa</taxon>
        <taxon>Ecdysozoa</taxon>
        <taxon>Arthropoda</taxon>
        <taxon>Crustacea</taxon>
        <taxon>Multicrustacea</taxon>
        <taxon>Malacostraca</taxon>
        <taxon>Eumalacostraca</taxon>
        <taxon>Eucarida</taxon>
        <taxon>Decapoda</taxon>
        <taxon>Pleocyemata</taxon>
        <taxon>Brachyura</taxon>
        <taxon>Eubrachyura</taxon>
        <taxon>Portunoidea</taxon>
        <taxon>Portunidae</taxon>
        <taxon>Portuninae</taxon>
        <taxon>Portunus</taxon>
    </lineage>
</organism>
<name>A0A5B7KC95_PORTR</name>
<dbReference type="AlphaFoldDB" id="A0A5B7KC95"/>
<reference evidence="1 2" key="1">
    <citation type="submission" date="2019-05" db="EMBL/GenBank/DDBJ databases">
        <title>Another draft genome of Portunus trituberculatus and its Hox gene families provides insights of decapod evolution.</title>
        <authorList>
            <person name="Jeong J.-H."/>
            <person name="Song I."/>
            <person name="Kim S."/>
            <person name="Choi T."/>
            <person name="Kim D."/>
            <person name="Ryu S."/>
            <person name="Kim W."/>
        </authorList>
    </citation>
    <scope>NUCLEOTIDE SEQUENCE [LARGE SCALE GENOMIC DNA]</scope>
    <source>
        <tissue evidence="1">Muscle</tissue>
    </source>
</reference>
<comment type="caution">
    <text evidence="1">The sequence shown here is derived from an EMBL/GenBank/DDBJ whole genome shotgun (WGS) entry which is preliminary data.</text>
</comment>
<dbReference type="Proteomes" id="UP000324222">
    <property type="component" value="Unassembled WGS sequence"/>
</dbReference>
<sequence length="41" mass="4855">MHIYIHTYIHTYIHRRLGMTRLTETSLVCTSLVLLFNPLVP</sequence>
<evidence type="ECO:0000313" key="2">
    <source>
        <dbReference type="Proteomes" id="UP000324222"/>
    </source>
</evidence>
<evidence type="ECO:0000313" key="1">
    <source>
        <dbReference type="EMBL" id="MPD02898.1"/>
    </source>
</evidence>